<keyword evidence="6" id="KW-0067">ATP-binding</keyword>
<dbReference type="UniPathway" id="UPA00219"/>
<dbReference type="SUPFAM" id="SSF51984">
    <property type="entry name" value="MurCD N-terminal domain"/>
    <property type="match status" value="1"/>
</dbReference>
<evidence type="ECO:0000256" key="6">
    <source>
        <dbReference type="ARBA" id="ARBA00022840"/>
    </source>
</evidence>
<dbReference type="GO" id="GO:0005524">
    <property type="term" value="F:ATP binding"/>
    <property type="evidence" value="ECO:0007669"/>
    <property type="project" value="UniProtKB-KW"/>
</dbReference>
<comment type="pathway">
    <text evidence="2">Cell wall biogenesis; peptidoglycan biosynthesis.</text>
</comment>
<dbReference type="PANTHER" id="PTHR43692">
    <property type="entry name" value="UDP-N-ACETYLMURAMOYLALANINE--D-GLUTAMATE LIGASE"/>
    <property type="match status" value="1"/>
</dbReference>
<dbReference type="SUPFAM" id="SSF53244">
    <property type="entry name" value="MurD-like peptide ligases, peptide-binding domain"/>
    <property type="match status" value="1"/>
</dbReference>
<evidence type="ECO:0000313" key="9">
    <source>
        <dbReference type="EMBL" id="VAW81888.1"/>
    </source>
</evidence>
<dbReference type="AlphaFoldDB" id="A0A3B0YLQ8"/>
<evidence type="ECO:0000256" key="5">
    <source>
        <dbReference type="ARBA" id="ARBA00022741"/>
    </source>
</evidence>
<dbReference type="EMBL" id="UOFM01000433">
    <property type="protein sequence ID" value="VAW81888.1"/>
    <property type="molecule type" value="Genomic_DNA"/>
</dbReference>
<keyword evidence="3" id="KW-0963">Cytoplasm</keyword>
<evidence type="ECO:0000256" key="3">
    <source>
        <dbReference type="ARBA" id="ARBA00022490"/>
    </source>
</evidence>
<dbReference type="GO" id="GO:0008764">
    <property type="term" value="F:UDP-N-acetylmuramoylalanine-D-glutamate ligase activity"/>
    <property type="evidence" value="ECO:0007669"/>
    <property type="project" value="UniProtKB-EC"/>
</dbReference>
<dbReference type="Pfam" id="PF02875">
    <property type="entry name" value="Mur_ligase_C"/>
    <property type="match status" value="1"/>
</dbReference>
<sequence length="454" mass="48290">MLAAINMVEQDVQQTLRTLVVGLGVTGLSCARFLARTGVPVAVTDSREQPPGLETLQQELPDVALFLGRFDEEAFARAERIVVSPGVSRREPLLAEARARGVEVIGDIELFARHVSAPVIGITGSNGKSTVTTLMGLMVQQAGRSVRVGGNLGVPALDLIGDEEPDLYVLELSSFQLETVRSLSCLAAVVLNVSPDHMDRYDSPGDYAKAKQAIYHHARLQVVNRDDIDAAALAHTHAPVVGFGLGEPQGNDYGLCHVGDEMWVAHGDTALMPVAELRMPGLHNLANALAALALGDAAGLPVEAMLQALREFQGLPHRTEWIGEYQGVRWFNDSKATNIGAALAAIQGFEGPLVLIAGGQGKGADFSELAAGLDARVRQVILLGEAADEIEAALKGRIPVSRAADMTEAVQLAVAHAQSGDTVLLSPACASFDMFAGYQQRGERFVQALREVFE</sequence>
<evidence type="ECO:0000256" key="2">
    <source>
        <dbReference type="ARBA" id="ARBA00004752"/>
    </source>
</evidence>
<keyword evidence="4 9" id="KW-0436">Ligase</keyword>
<evidence type="ECO:0000256" key="4">
    <source>
        <dbReference type="ARBA" id="ARBA00022598"/>
    </source>
</evidence>
<dbReference type="GO" id="GO:0008360">
    <property type="term" value="P:regulation of cell shape"/>
    <property type="evidence" value="ECO:0007669"/>
    <property type="project" value="InterPro"/>
</dbReference>
<dbReference type="NCBIfam" id="TIGR01087">
    <property type="entry name" value="murD"/>
    <property type="match status" value="1"/>
</dbReference>
<evidence type="ECO:0000259" key="7">
    <source>
        <dbReference type="Pfam" id="PF02875"/>
    </source>
</evidence>
<dbReference type="GO" id="GO:0009252">
    <property type="term" value="P:peptidoglycan biosynthetic process"/>
    <property type="evidence" value="ECO:0007669"/>
    <property type="project" value="UniProtKB-UniPathway"/>
</dbReference>
<protein>
    <submittedName>
        <fullName evidence="9">UDP-N-acetylmuramoylalanine--D-glutamate ligase</fullName>
        <ecNumber evidence="9">6.3.2.9</ecNumber>
    </submittedName>
</protein>
<dbReference type="Pfam" id="PF08245">
    <property type="entry name" value="Mur_ligase_M"/>
    <property type="match status" value="1"/>
</dbReference>
<gene>
    <name evidence="9" type="ORF">MNBD_GAMMA14-1813</name>
</gene>
<organism evidence="9">
    <name type="scientific">hydrothermal vent metagenome</name>
    <dbReference type="NCBI Taxonomy" id="652676"/>
    <lineage>
        <taxon>unclassified sequences</taxon>
        <taxon>metagenomes</taxon>
        <taxon>ecological metagenomes</taxon>
    </lineage>
</organism>
<evidence type="ECO:0000259" key="8">
    <source>
        <dbReference type="Pfam" id="PF08245"/>
    </source>
</evidence>
<comment type="subcellular location">
    <subcellularLocation>
        <location evidence="1">Cytoplasm</location>
    </subcellularLocation>
</comment>
<dbReference type="EC" id="6.3.2.9" evidence="9"/>
<dbReference type="Gene3D" id="3.40.1190.10">
    <property type="entry name" value="Mur-like, catalytic domain"/>
    <property type="match status" value="1"/>
</dbReference>
<accession>A0A3B0YLQ8</accession>
<dbReference type="Gene3D" id="3.90.190.20">
    <property type="entry name" value="Mur ligase, C-terminal domain"/>
    <property type="match status" value="1"/>
</dbReference>
<name>A0A3B0YLQ8_9ZZZZ</name>
<dbReference type="InterPro" id="IPR004101">
    <property type="entry name" value="Mur_ligase_C"/>
</dbReference>
<feature type="domain" description="Mur ligase central" evidence="8">
    <location>
        <begin position="122"/>
        <end position="294"/>
    </location>
</feature>
<dbReference type="InterPro" id="IPR036615">
    <property type="entry name" value="Mur_ligase_C_dom_sf"/>
</dbReference>
<proteinExistence type="inferred from homology"/>
<dbReference type="PANTHER" id="PTHR43692:SF1">
    <property type="entry name" value="UDP-N-ACETYLMURAMOYLALANINE--D-GLUTAMATE LIGASE"/>
    <property type="match status" value="1"/>
</dbReference>
<dbReference type="GO" id="GO:0005737">
    <property type="term" value="C:cytoplasm"/>
    <property type="evidence" value="ECO:0007669"/>
    <property type="project" value="UniProtKB-SubCell"/>
</dbReference>
<dbReference type="Pfam" id="PF21799">
    <property type="entry name" value="MurD-like_N"/>
    <property type="match status" value="1"/>
</dbReference>
<dbReference type="InterPro" id="IPR005762">
    <property type="entry name" value="MurD"/>
</dbReference>
<dbReference type="Gene3D" id="3.40.50.720">
    <property type="entry name" value="NAD(P)-binding Rossmann-like Domain"/>
    <property type="match status" value="1"/>
</dbReference>
<dbReference type="HAMAP" id="MF_00639">
    <property type="entry name" value="MurD"/>
    <property type="match status" value="1"/>
</dbReference>
<reference evidence="9" key="1">
    <citation type="submission" date="2018-06" db="EMBL/GenBank/DDBJ databases">
        <authorList>
            <person name="Zhirakovskaya E."/>
        </authorList>
    </citation>
    <scope>NUCLEOTIDE SEQUENCE</scope>
</reference>
<keyword evidence="5" id="KW-0547">Nucleotide-binding</keyword>
<evidence type="ECO:0000256" key="1">
    <source>
        <dbReference type="ARBA" id="ARBA00004496"/>
    </source>
</evidence>
<feature type="domain" description="Mur ligase C-terminal" evidence="7">
    <location>
        <begin position="317"/>
        <end position="429"/>
    </location>
</feature>
<dbReference type="InterPro" id="IPR036565">
    <property type="entry name" value="Mur-like_cat_sf"/>
</dbReference>
<dbReference type="InterPro" id="IPR013221">
    <property type="entry name" value="Mur_ligase_cen"/>
</dbReference>
<dbReference type="GO" id="GO:0051301">
    <property type="term" value="P:cell division"/>
    <property type="evidence" value="ECO:0007669"/>
    <property type="project" value="InterPro"/>
</dbReference>
<dbReference type="SUPFAM" id="SSF53623">
    <property type="entry name" value="MurD-like peptide ligases, catalytic domain"/>
    <property type="match status" value="1"/>
</dbReference>